<evidence type="ECO:0000313" key="3">
    <source>
        <dbReference type="Proteomes" id="UP000240317"/>
    </source>
</evidence>
<gene>
    <name evidence="2" type="ORF">C8263_07590</name>
</gene>
<dbReference type="Proteomes" id="UP000240317">
    <property type="component" value="Unassembled WGS sequence"/>
</dbReference>
<accession>A0A2T3W8S1</accession>
<dbReference type="EMBL" id="PYSV01000006">
    <property type="protein sequence ID" value="PTA68301.1"/>
    <property type="molecule type" value="Genomic_DNA"/>
</dbReference>
<reference evidence="2 3" key="1">
    <citation type="submission" date="2018-03" db="EMBL/GenBank/DDBJ databases">
        <title>Draft genome of Deinococcus sp. OD32.</title>
        <authorList>
            <person name="Wang X.-P."/>
            <person name="Du Z.-J."/>
        </authorList>
    </citation>
    <scope>NUCLEOTIDE SEQUENCE [LARGE SCALE GENOMIC DNA]</scope>
    <source>
        <strain evidence="2 3">OD32</strain>
    </source>
</reference>
<evidence type="ECO:0000313" key="2">
    <source>
        <dbReference type="EMBL" id="PTA68301.1"/>
    </source>
</evidence>
<feature type="region of interest" description="Disordered" evidence="1">
    <location>
        <begin position="1"/>
        <end position="84"/>
    </location>
</feature>
<name>A0A2T3W8S1_9DEIO</name>
<evidence type="ECO:0000256" key="1">
    <source>
        <dbReference type="SAM" id="MobiDB-lite"/>
    </source>
</evidence>
<comment type="caution">
    <text evidence="2">The sequence shown here is derived from an EMBL/GenBank/DDBJ whole genome shotgun (WGS) entry which is preliminary data.</text>
</comment>
<dbReference type="AlphaFoldDB" id="A0A2T3W8S1"/>
<organism evidence="2 3">
    <name type="scientific">Deinococcus arcticus</name>
    <dbReference type="NCBI Taxonomy" id="2136176"/>
    <lineage>
        <taxon>Bacteria</taxon>
        <taxon>Thermotogati</taxon>
        <taxon>Deinococcota</taxon>
        <taxon>Deinococci</taxon>
        <taxon>Deinococcales</taxon>
        <taxon>Deinococcaceae</taxon>
        <taxon>Deinococcus</taxon>
    </lineage>
</organism>
<proteinExistence type="predicted"/>
<keyword evidence="3" id="KW-1185">Reference proteome</keyword>
<dbReference type="RefSeq" id="WP_107137529.1">
    <property type="nucleotide sequence ID" value="NZ_PYSV01000006.1"/>
</dbReference>
<sequence>MLEGPQARKRKRKLQNGAPEQAPAPEPLVPNLRDSRAPGPVPAPRSPRRVTLAAHSPPSSKDLGTDGPGTDEAPALRRRAQRRR</sequence>
<protein>
    <submittedName>
        <fullName evidence="2">Uncharacterized protein</fullName>
    </submittedName>
</protein>